<feature type="region of interest" description="Disordered" evidence="7">
    <location>
        <begin position="1"/>
        <end position="89"/>
    </location>
</feature>
<keyword evidence="4 6" id="KW-0347">Helicase</keyword>
<keyword evidence="6" id="KW-0004">4Fe-4S</keyword>
<comment type="subcellular location">
    <subcellularLocation>
        <location evidence="6">Nucleus</location>
    </subcellularLocation>
    <subcellularLocation>
        <location evidence="6">Chromosome</location>
    </subcellularLocation>
</comment>
<keyword evidence="6" id="KW-0540">Nuclease</keyword>
<dbReference type="SUPFAM" id="SSF52540">
    <property type="entry name" value="P-loop containing nucleoside triphosphate hydrolases"/>
    <property type="match status" value="1"/>
</dbReference>
<keyword evidence="6" id="KW-0539">Nucleus</keyword>
<accession>A0A2G9UH36</accession>
<dbReference type="GO" id="GO:0005694">
    <property type="term" value="C:chromosome"/>
    <property type="evidence" value="ECO:0007669"/>
    <property type="project" value="UniProtKB-SubCell"/>
</dbReference>
<dbReference type="PANTHER" id="PTHR10887">
    <property type="entry name" value="DNA2/NAM7 HELICASE FAMILY"/>
    <property type="match status" value="1"/>
</dbReference>
<dbReference type="GO" id="GO:0017108">
    <property type="term" value="F:5'-flap endonuclease activity"/>
    <property type="evidence" value="ECO:0007669"/>
    <property type="project" value="UniProtKB-UniRule"/>
</dbReference>
<dbReference type="Gene3D" id="3.40.50.300">
    <property type="entry name" value="P-loop containing nucleotide triphosphate hydrolases"/>
    <property type="match status" value="1"/>
</dbReference>
<dbReference type="EMBL" id="KZ346797">
    <property type="protein sequence ID" value="PIO69052.1"/>
    <property type="molecule type" value="Genomic_DNA"/>
</dbReference>
<name>A0A2G9UH36_TELCI</name>
<keyword evidence="6" id="KW-0235">DNA replication</keyword>
<evidence type="ECO:0000259" key="8">
    <source>
        <dbReference type="Pfam" id="PF08696"/>
    </source>
</evidence>
<dbReference type="Pfam" id="PF08696">
    <property type="entry name" value="Dna2"/>
    <property type="match status" value="2"/>
</dbReference>
<dbReference type="GO" id="GO:0005524">
    <property type="term" value="F:ATP binding"/>
    <property type="evidence" value="ECO:0007669"/>
    <property type="project" value="UniProtKB-UniRule"/>
</dbReference>
<feature type="domain" description="DNA2/NAM7 helicase helicase" evidence="9">
    <location>
        <begin position="337"/>
        <end position="449"/>
    </location>
</feature>
<protein>
    <recommendedName>
        <fullName evidence="6">DNA replication ATP-dependent helicase/nuclease</fullName>
        <ecNumber evidence="6">3.1.-.-</ecNumber>
        <ecNumber evidence="6">3.6.4.12</ecNumber>
    </recommendedName>
</protein>
<feature type="compositionally biased region" description="Basic and acidic residues" evidence="7">
    <location>
        <begin position="14"/>
        <end position="37"/>
    </location>
</feature>
<dbReference type="GO" id="GO:0051539">
    <property type="term" value="F:4 iron, 4 sulfur cluster binding"/>
    <property type="evidence" value="ECO:0007669"/>
    <property type="project" value="UniProtKB-UniRule"/>
</dbReference>
<comment type="similarity">
    <text evidence="6">Belongs to the DNA2/NAM7 helicase family.</text>
</comment>
<dbReference type="GO" id="GO:0003677">
    <property type="term" value="F:DNA binding"/>
    <property type="evidence" value="ECO:0007669"/>
    <property type="project" value="UniProtKB-UniRule"/>
</dbReference>
<keyword evidence="3 6" id="KW-0378">Hydrolase</keyword>
<keyword evidence="5 6" id="KW-0067">ATP-binding</keyword>
<organism evidence="10 11">
    <name type="scientific">Teladorsagia circumcincta</name>
    <name type="common">Brown stomach worm</name>
    <name type="synonym">Ostertagia circumcincta</name>
    <dbReference type="NCBI Taxonomy" id="45464"/>
    <lineage>
        <taxon>Eukaryota</taxon>
        <taxon>Metazoa</taxon>
        <taxon>Ecdysozoa</taxon>
        <taxon>Nematoda</taxon>
        <taxon>Chromadorea</taxon>
        <taxon>Rhabditida</taxon>
        <taxon>Rhabditina</taxon>
        <taxon>Rhabditomorpha</taxon>
        <taxon>Strongyloidea</taxon>
        <taxon>Trichostrongylidae</taxon>
        <taxon>Teladorsagia</taxon>
    </lineage>
</organism>
<dbReference type="GO" id="GO:0006281">
    <property type="term" value="P:DNA repair"/>
    <property type="evidence" value="ECO:0007669"/>
    <property type="project" value="UniProtKB-KW"/>
</dbReference>
<evidence type="ECO:0000256" key="7">
    <source>
        <dbReference type="SAM" id="MobiDB-lite"/>
    </source>
</evidence>
<keyword evidence="6" id="KW-0238">DNA-binding</keyword>
<dbReference type="EC" id="3.1.-.-" evidence="6"/>
<evidence type="ECO:0000256" key="1">
    <source>
        <dbReference type="ARBA" id="ARBA00022723"/>
    </source>
</evidence>
<dbReference type="InterPro" id="IPR041677">
    <property type="entry name" value="DNA2/NAM7_AAA_11"/>
</dbReference>
<evidence type="ECO:0000256" key="4">
    <source>
        <dbReference type="ARBA" id="ARBA00022806"/>
    </source>
</evidence>
<keyword evidence="6" id="KW-0227">DNA damage</keyword>
<evidence type="ECO:0000259" key="9">
    <source>
        <dbReference type="Pfam" id="PF13086"/>
    </source>
</evidence>
<evidence type="ECO:0000256" key="5">
    <source>
        <dbReference type="ARBA" id="ARBA00022840"/>
    </source>
</evidence>
<dbReference type="OrthoDB" id="5871723at2759"/>
<keyword evidence="6" id="KW-0234">DNA repair</keyword>
<comment type="catalytic activity">
    <reaction evidence="6">
        <text>ATP + H2O = ADP + phosphate + H(+)</text>
        <dbReference type="Rhea" id="RHEA:13065"/>
        <dbReference type="ChEBI" id="CHEBI:15377"/>
        <dbReference type="ChEBI" id="CHEBI:15378"/>
        <dbReference type="ChEBI" id="CHEBI:30616"/>
        <dbReference type="ChEBI" id="CHEBI:43474"/>
        <dbReference type="ChEBI" id="CHEBI:456216"/>
        <dbReference type="EC" id="3.6.4.12"/>
    </reaction>
</comment>
<dbReference type="EC" id="3.6.4.12" evidence="6"/>
<dbReference type="GO" id="GO:0005634">
    <property type="term" value="C:nucleus"/>
    <property type="evidence" value="ECO:0007669"/>
    <property type="project" value="UniProtKB-SubCell"/>
</dbReference>
<dbReference type="GO" id="GO:0033567">
    <property type="term" value="P:DNA replication, Okazaki fragment processing"/>
    <property type="evidence" value="ECO:0007669"/>
    <property type="project" value="UniProtKB-UniRule"/>
</dbReference>
<comment type="function">
    <text evidence="6">Key enzyme involved in DNA replication and DNA repair. Involved in Okazaki fragments processing by cleaving long flaps that escape FEN1: flaps that are longer than 27 nucleotides are coated by replication protein A complex (RPA), leading to recruit DNA2 which cleaves the flap until it is too short to bind RPA and becomes a substrate for FEN1. Also involved in 5'-end resection of DNA during double-strand break (DSB) repair by mediating the cleavage of 5'-ssDNA.</text>
</comment>
<feature type="domain" description="DNA replication factor Dna2 N-terminal" evidence="8">
    <location>
        <begin position="146"/>
        <end position="219"/>
    </location>
</feature>
<dbReference type="Proteomes" id="UP000230423">
    <property type="component" value="Unassembled WGS sequence"/>
</dbReference>
<dbReference type="GO" id="GO:0017116">
    <property type="term" value="F:single-stranded DNA helicase activity"/>
    <property type="evidence" value="ECO:0007669"/>
    <property type="project" value="UniProtKB-UniRule"/>
</dbReference>
<keyword evidence="6" id="KW-0158">Chromosome</keyword>
<gene>
    <name evidence="10" type="ORF">TELCIR_09139</name>
</gene>
<sequence>MMGGGLPPQKRPLFSHEKNNAKSNETEPTQKMKKLDVIEATVDSKQSTPLKRLPKKETAAAVHSDFSDWDESPIKHAQASHPHDEEKHRIAEKENSELDDSFDDPVILNSGVDGFPSLNDSKGEVLLTVRDVKNEEGLVDLMCVTDNGQQSVVYLQDHWAEVDVEPNTRIRLIGAKPWGDADWLVSNEHGVMIVAPDTLVPCTSIAGATWCPRKAALRCANPRTVSRDWLLHIWQENIRNEVIAQLVALRFTPSQFETELEPYLDVHDIEENIWLPQLGLKGKVDATLEVDFLFLATARRRELIIDLAPPSYPYPDVATLPVSVQKLLSDSVKASELSIEQRDAVQAAILSTEYTLIEGFPGSGKTTTIVTVLRCLLEMNCSVLLATNTHSALDNVLTKLRKYTSDSKILRLGNSASARDNVSDLTLESKLKCSEEDKYKAARNILKQTKCELLRDKRRINVALTRAKHKLIIVGCAESMRTMDIMGRVVDGVKVVKL</sequence>
<dbReference type="GO" id="GO:0046872">
    <property type="term" value="F:metal ion binding"/>
    <property type="evidence" value="ECO:0007669"/>
    <property type="project" value="UniProtKB-UniRule"/>
</dbReference>
<dbReference type="Pfam" id="PF13086">
    <property type="entry name" value="AAA_11"/>
    <property type="match status" value="1"/>
</dbReference>
<dbReference type="InterPro" id="IPR027417">
    <property type="entry name" value="P-loop_NTPase"/>
</dbReference>
<dbReference type="PANTHER" id="PTHR10887:SF433">
    <property type="entry name" value="DNA REPLICATION ATP-DEPENDENT HELICASE_NUCLEASE DNA2"/>
    <property type="match status" value="1"/>
</dbReference>
<keyword evidence="1 6" id="KW-0479">Metal-binding</keyword>
<evidence type="ECO:0000313" key="11">
    <source>
        <dbReference type="Proteomes" id="UP000230423"/>
    </source>
</evidence>
<dbReference type="GO" id="GO:0016887">
    <property type="term" value="F:ATP hydrolysis activity"/>
    <property type="evidence" value="ECO:0007669"/>
    <property type="project" value="RHEA"/>
</dbReference>
<dbReference type="GO" id="GO:0005737">
    <property type="term" value="C:cytoplasm"/>
    <property type="evidence" value="ECO:0007669"/>
    <property type="project" value="TreeGrafter"/>
</dbReference>
<evidence type="ECO:0000313" key="10">
    <source>
        <dbReference type="EMBL" id="PIO69052.1"/>
    </source>
</evidence>
<evidence type="ECO:0000256" key="6">
    <source>
        <dbReference type="RuleBase" id="RU367041"/>
    </source>
</evidence>
<evidence type="ECO:0000256" key="2">
    <source>
        <dbReference type="ARBA" id="ARBA00022741"/>
    </source>
</evidence>
<dbReference type="InterPro" id="IPR014808">
    <property type="entry name" value="DNA_replication_fac_Dna2_N"/>
</dbReference>
<reference evidence="10 11" key="1">
    <citation type="submission" date="2015-09" db="EMBL/GenBank/DDBJ databases">
        <title>Draft genome of the parasitic nematode Teladorsagia circumcincta isolate WARC Sus (inbred).</title>
        <authorList>
            <person name="Mitreva M."/>
        </authorList>
    </citation>
    <scope>NUCLEOTIDE SEQUENCE [LARGE SCALE GENOMIC DNA]</scope>
    <source>
        <strain evidence="10 11">S</strain>
    </source>
</reference>
<feature type="domain" description="DNA replication factor Dna2 N-terminal" evidence="8">
    <location>
        <begin position="265"/>
        <end position="290"/>
    </location>
</feature>
<dbReference type="InterPro" id="IPR045055">
    <property type="entry name" value="DNA2/NAM7-like"/>
</dbReference>
<proteinExistence type="inferred from homology"/>
<dbReference type="GO" id="GO:0071932">
    <property type="term" value="P:replication fork reversal"/>
    <property type="evidence" value="ECO:0007669"/>
    <property type="project" value="TreeGrafter"/>
</dbReference>
<keyword evidence="2 6" id="KW-0547">Nucleotide-binding</keyword>
<keyword evidence="6" id="KW-0408">Iron</keyword>
<keyword evidence="6" id="KW-0411">Iron-sulfur</keyword>
<keyword evidence="6" id="KW-0511">Multifunctional enzyme</keyword>
<keyword evidence="11" id="KW-1185">Reference proteome</keyword>
<evidence type="ECO:0000256" key="3">
    <source>
        <dbReference type="ARBA" id="ARBA00022801"/>
    </source>
</evidence>
<dbReference type="AlphaFoldDB" id="A0A2G9UH36"/>